<dbReference type="PROSITE" id="PS51220">
    <property type="entry name" value="NIDO"/>
    <property type="match status" value="2"/>
</dbReference>
<feature type="domain" description="NIDO" evidence="11">
    <location>
        <begin position="4486"/>
        <end position="4631"/>
    </location>
</feature>
<gene>
    <name evidence="12" type="ORF">GBAR_LOCUS10809</name>
</gene>
<feature type="repeat" description="LDL-receptor class B" evidence="6">
    <location>
        <begin position="2014"/>
        <end position="2058"/>
    </location>
</feature>
<dbReference type="PROSITE" id="PS50958">
    <property type="entry name" value="SMB_2"/>
    <property type="match status" value="6"/>
</dbReference>
<dbReference type="PROSITE" id="PS51120">
    <property type="entry name" value="LDLRB"/>
    <property type="match status" value="11"/>
</dbReference>
<dbReference type="InterPro" id="IPR003886">
    <property type="entry name" value="NIDO_dom"/>
</dbReference>
<keyword evidence="8" id="KW-1133">Transmembrane helix</keyword>
<dbReference type="FunFam" id="2.120.10.30:FF:000241">
    <property type="entry name" value="Low-density lipoprotein receptor-related protein 6"/>
    <property type="match status" value="3"/>
</dbReference>
<dbReference type="InterPro" id="IPR051495">
    <property type="entry name" value="Epithelial_Barrier/Signaling"/>
</dbReference>
<feature type="domain" description="Fibronectin type-III" evidence="9">
    <location>
        <begin position="2634"/>
        <end position="2732"/>
    </location>
</feature>
<evidence type="ECO:0000256" key="2">
    <source>
        <dbReference type="ARBA" id="ARBA00022729"/>
    </source>
</evidence>
<keyword evidence="2" id="KW-0732">Signal</keyword>
<feature type="domain" description="Fibronectin type-III" evidence="9">
    <location>
        <begin position="1"/>
        <end position="91"/>
    </location>
</feature>
<dbReference type="GO" id="GO:0007160">
    <property type="term" value="P:cell-matrix adhesion"/>
    <property type="evidence" value="ECO:0007669"/>
    <property type="project" value="InterPro"/>
</dbReference>
<feature type="domain" description="Fibronectin type-III" evidence="9">
    <location>
        <begin position="412"/>
        <end position="509"/>
    </location>
</feature>
<dbReference type="SMART" id="SM00060">
    <property type="entry name" value="FN3"/>
    <property type="match status" value="18"/>
</dbReference>
<evidence type="ECO:0000256" key="5">
    <source>
        <dbReference type="ARBA" id="ARBA00023180"/>
    </source>
</evidence>
<feature type="domain" description="Fibronectin type-III" evidence="9">
    <location>
        <begin position="1135"/>
        <end position="1228"/>
    </location>
</feature>
<feature type="repeat" description="LDL-receptor class B" evidence="6">
    <location>
        <begin position="3488"/>
        <end position="3530"/>
    </location>
</feature>
<dbReference type="SUPFAM" id="SSF49265">
    <property type="entry name" value="Fibronectin type III"/>
    <property type="match status" value="11"/>
</dbReference>
<dbReference type="SUPFAM" id="SSF63825">
    <property type="entry name" value="YWTD domain"/>
    <property type="match status" value="3"/>
</dbReference>
<feature type="domain" description="Fibronectin type-III" evidence="9">
    <location>
        <begin position="4240"/>
        <end position="4342"/>
    </location>
</feature>
<evidence type="ECO:0000313" key="12">
    <source>
        <dbReference type="EMBL" id="CAI8017916.1"/>
    </source>
</evidence>
<feature type="repeat" description="LDL-receptor class B" evidence="6">
    <location>
        <begin position="5189"/>
        <end position="5233"/>
    </location>
</feature>
<feature type="domain" description="Fibronectin type-III" evidence="9">
    <location>
        <begin position="726"/>
        <end position="823"/>
    </location>
</feature>
<feature type="repeat" description="LDL-receptor class B" evidence="6">
    <location>
        <begin position="3575"/>
        <end position="3618"/>
    </location>
</feature>
<dbReference type="PANTHER" id="PTHR13802:SF52">
    <property type="entry name" value="MUCIN-4"/>
    <property type="match status" value="1"/>
</dbReference>
<feature type="domain" description="Fibronectin type-III" evidence="9">
    <location>
        <begin position="5386"/>
        <end position="5485"/>
    </location>
</feature>
<dbReference type="InterPro" id="IPR015914">
    <property type="entry name" value="PAPs_N"/>
</dbReference>
<feature type="compositionally biased region" description="Low complexity" evidence="7">
    <location>
        <begin position="5607"/>
        <end position="5639"/>
    </location>
</feature>
<evidence type="ECO:0000313" key="13">
    <source>
        <dbReference type="Proteomes" id="UP001174909"/>
    </source>
</evidence>
<keyword evidence="8" id="KW-0812">Transmembrane</keyword>
<keyword evidence="5" id="KW-0325">Glycoprotein</keyword>
<keyword evidence="3" id="KW-0677">Repeat</keyword>
<feature type="domain" description="SMB" evidence="10">
    <location>
        <begin position="2170"/>
        <end position="2211"/>
    </location>
</feature>
<dbReference type="InterPro" id="IPR011042">
    <property type="entry name" value="6-blade_b-propeller_TolB-like"/>
</dbReference>
<accession>A0AA35RX74</accession>
<feature type="domain" description="Fibronectin type-III" evidence="9">
    <location>
        <begin position="312"/>
        <end position="410"/>
    </location>
</feature>
<dbReference type="Gene3D" id="2.120.10.30">
    <property type="entry name" value="TolB, C-terminal domain"/>
    <property type="match status" value="3"/>
</dbReference>
<evidence type="ECO:0000256" key="8">
    <source>
        <dbReference type="SAM" id="Phobius"/>
    </source>
</evidence>
<dbReference type="GO" id="GO:0046872">
    <property type="term" value="F:metal ion binding"/>
    <property type="evidence" value="ECO:0007669"/>
    <property type="project" value="InterPro"/>
</dbReference>
<feature type="domain" description="SMB" evidence="10">
    <location>
        <begin position="4958"/>
        <end position="5007"/>
    </location>
</feature>
<evidence type="ECO:0000259" key="9">
    <source>
        <dbReference type="PROSITE" id="PS50853"/>
    </source>
</evidence>
<dbReference type="EMBL" id="CASHTH010001669">
    <property type="protein sequence ID" value="CAI8017916.1"/>
    <property type="molecule type" value="Genomic_DNA"/>
</dbReference>
<evidence type="ECO:0000256" key="1">
    <source>
        <dbReference type="ARBA" id="ARBA00022536"/>
    </source>
</evidence>
<keyword evidence="8" id="KW-0472">Membrane</keyword>
<feature type="repeat" description="LDL-receptor class B" evidence="6">
    <location>
        <begin position="5101"/>
        <end position="5144"/>
    </location>
</feature>
<feature type="domain" description="Fibronectin type-III" evidence="9">
    <location>
        <begin position="1032"/>
        <end position="1130"/>
    </location>
</feature>
<dbReference type="Pfam" id="PF16656">
    <property type="entry name" value="Pur_ac_phosph_N"/>
    <property type="match status" value="2"/>
</dbReference>
<dbReference type="InterPro" id="IPR001212">
    <property type="entry name" value="Somatomedin_B_dom"/>
</dbReference>
<feature type="compositionally biased region" description="Low complexity" evidence="7">
    <location>
        <begin position="5662"/>
        <end position="5680"/>
    </location>
</feature>
<feature type="transmembrane region" description="Helical" evidence="8">
    <location>
        <begin position="5823"/>
        <end position="5847"/>
    </location>
</feature>
<dbReference type="Pfam" id="PF00058">
    <property type="entry name" value="Ldl_recept_b"/>
    <property type="match status" value="3"/>
</dbReference>
<feature type="domain" description="NIDO" evidence="11">
    <location>
        <begin position="2492"/>
        <end position="2628"/>
    </location>
</feature>
<feature type="compositionally biased region" description="Low complexity" evidence="7">
    <location>
        <begin position="5548"/>
        <end position="5598"/>
    </location>
</feature>
<feature type="repeat" description="LDL-receptor class B" evidence="6">
    <location>
        <begin position="5145"/>
        <end position="5188"/>
    </location>
</feature>
<feature type="repeat" description="LDL-receptor class B" evidence="6">
    <location>
        <begin position="1926"/>
        <end position="1969"/>
    </location>
</feature>
<dbReference type="PROSITE" id="PS01186">
    <property type="entry name" value="EGF_2"/>
    <property type="match status" value="2"/>
</dbReference>
<feature type="region of interest" description="Disordered" evidence="7">
    <location>
        <begin position="346"/>
        <end position="370"/>
    </location>
</feature>
<sequence length="5897" mass="647486">MNFNATTEDTVVTFTWDPPTEDSQNGDIVSYYLSCSIGSAVQFELNLTSSVEEISLGVYEVSSTYSCSVSASNSAGQGPTASTNVTTSDSSTPAYLPFILLDSFYESSNAVNLSVVDDSASSAITLPTTFPFGDMDHTSAYVGTNGYITFGTSAYIAYSNTAFPGTSGQYIVAAFWDDIDIRNGGSITYEIFESGYFLDDVNEYLKRIRPTSFEGTWMLVASFDKVEPYSGSGENTFQIIIISDGEFSYSILTYKCGFMEWDNNANIGYSAGGDPYDNHDPSSSDVACVNSPDSDWSNVVYLLSDVTPENTPPEDLEATDIAGRSVTIGWTVANRRVSHEYQVHYGTSEDSLDESSSTVDSESSSPGVDESYEVDLAGLTPDTTYYYQVEITFEGFTLESETATFTTLELAPSGAPMNFNADLDNTVVKFTWDPVAEDEQNGDIAFYTLQCSIGSEQQFAINLTYTVEEISVGVYETSSTYTCKFSASTLAGEGPTATDTVITGDVDDDEYLPFIPIGDTYDSNEVYLPQLDDSASSAISIPLDFPFGTSTQTTVYVGTNGIISFGTTAYTAYRNSAFPGSTGRYLVAPYWDDIDIGNGGKISYERFKSSALLDEVNAYIQRKIPTEFEGTWMLVAYYNAVEPNSGSGENTFQAILITDGTSSISIFTYKCGLLEWDNGVSIGYNAAGDAYDNYDPSSSDIACENDPGSDWNNVLYLLSENDPQLTIVNANALDVGTSTTEISWSVSFIPDGEEVEFIVYYGTDQESLSSTSNTVTASDDAVLDYAVTLTGLNLGIAYYFKVVATYLDYTRESRVEDFTTNELVDDKDIFVQTVKATLREFCWGVYKREAAYTCEIYASTAVGTNGYITFGTSAYIAYSNTAFPGTSGQYMIAGFWDDIDIRNGGFITYEVIESGDFLDFVDAYLKRKRPTTFRATWMLLASFEKVAPYSGLEENTFQIIIISDGEYSYSILTYKCGLMEWDNNANIGYSAGGDPYDNHDPSSSDVACVNSPDSDWSNVVYQISSSTPEDPPAEDLEISNITHSSAVVSWTVPSLSTAQDYVVEYGEDEDDLDLSTDAITATDTTLLFEEYSITLEGLSQGVLYHVRVATTDADGATFYSEIESFRTIQRVPTEAPQNFSVSVSGSSLTFEWAPPPDEIDEPLTSYTLACSSDNGADFNITLKGTTGTITIDEFLPSTDYECTILASTNGGDGPMASVSTTTEESTEAYLHFLNMDTVYGVSEVVAVRADDSYTGPVSIDTNFPFGDTTPSQFYVGTNGIVSFGSSAYNPHSNSIFPIYGQYLVAPYWDDIDLRYGNARLSYEVHDSGFYVDEMSRFIARRRPSDFQGTWMAVILYDRVRPYPAARNTEENSFQVILITDGTYSYAVFTYNCNYMEWSGSATIGFTAGSGNYNNHDPSSSDVACLNFPDSNWTNIVYQLSSDSSEFPIPNNVKLSMLKTTSVNITWNIPSIAEMEEYIVQYGVESDNLNLTSLTVDSVSDTTLENQTYSVVLDQLENGTIYYAQVLAQYGFGNLFKRYSDTITLRTLEDEQTAYLPFLNHTDTYINTSSLEQCDDCTSGDISLLIDFPLGDYIHQIAIIGTDGWIAFGQSVEDATPETFPPTSADIFWTYLIAPFWGNLTSSTGGLVSWEIHNRTLSPDMFDLVDDFIKEEYGDGSFNGTWMLISFWEDLVASETNSNNNTFQAILVTNGTQSYAVFTYECGKLDFPNLAVIGYYVPLGPYQIHPLSDTDVAPDTIACVHLNSVWKNIVYDLTPDKNTVFTVTPEPSSFIGSCVDAGYSECCEGDDCSGSPADCQCGAICHGTGDCCYDIDLTCPNGTAVLYDIFVANGEFIHQILSDGGEVVTYSGETIEAATGLDFLFNSSVGFWSDTAQDKIYQANLNGSNVEELINSSILAVDDLAVDWISNKLYWVDAVWARIEVLDLETYYRAEVLRTGPNTLPRAIAVDPESRFMFWTDWAENAKIERSFMDGNDRRTLISSSLSQPNGITIDYYSQKIYWSDSDLDKIEYSNYDGSGRTALETMESGLNYPFSLTVANNLLFWTDLTTNKVYVTHKVHGSDTGNGYFATLALFPSSPYGIEAILSSRQKYVENPCEASNCSHICLLNDLEDGFSCVCAEGYGILSDGRSCKVLDDSELPPTEGSCLEAGYNISDTCCSSGHCSGIPAVCSCDLECYERGDCCSDIGESCTEGIPVVPSDVSVDDNITAMSANISWTIASVGIAQERYTVKYGRNMSDLKLASETLSSRGETLTNQTYSVLLEDLVGATTYYYQVVSKNEFSSSSTDIYSFTTAEGAPSGPPLNFNVSINRTTLECSWSPPAEDSRNGNITSYTLLCVVDDETVFNETLSSTMESFDINMYAPNTTYVCSIYASTAIGDGPSSNNITVTTTDDVDFLMVLPFIPIEDTYIFDVVTLEETDDGGSDEIGTEFPFGDESLSSIYVGTNGLISFGSFYNNFFNQEFPGSVSDSYLVAPFWDDVDIRGGNGVISYEIHSSGYYLDHVSGYIQAIAPSAFKGTWMLVAYWDAVHPYIGSDNAEENTFQAIVITDGEYSYTVFTYMCGLMEWDNGATIGFISAGGRYANNNPSSSDVACENSPESKWSNVLYRLSNANPEYPPPDDVEVLDINVTSAVISWTVEYVLEQQQYYLLYGFDETTLNETSYSILGNSNTSFRDLTYNITLDGLTTGDTYYVVIVASYGFTTLYSEPVSFTTREPTPRGPPLNFKVIPRRTGLYFLWDPPEGSIAILSYTITCYISSDLAINVTLNPVNSITLDEFMPHTTYTCSMYGSSSGGNGPMTNRVNITTEDDMGDVYLPFISLDTLYGVDQVFLDRQDDGTSQEISIGNTNGFPFGASNQTRLYVGTNGLLSFNFAYNPFSNEVFPGGSDTSSRYLAAPFWDDTDISSDEVGEISYEIHESGYYLEQVTDFLRRKRPSSFIGTWMLVAYWDSVRPFPGSSSTAENSFQAILITDGTNSYSIFTYDCSRTEWGSSVTIGFSAAGEPYANHDLSSSDIACLNTPDSNVANVIYQLSDMNPEISLPELTQLDIMVTYVNISWIIPSFIEEEEYYIIYGLDSDKLEFISDSIESVSNVSLENQTYSLVVGGLEAATIYYGQIVAAFGGMSLEYKRYSNMFVFRTKENEQATYLEFLPHVETSSASGTLLFCDDCTSPEISFPDDFPFGGYFHDSAYVSTDGLVSFGRPFTSSSPEIFPSTISDVFWRYTAAAFWADWDTSDMGVVSWELHTSAESGYLLDQVDSLIQVEYGDNNFTGAWMLVAIWENVTSNSSLFESTFQEILITNGTKSYAVYTYKCGELSWLDSATIGANAPADFFFNHPLTSEGLSPDEIACVHLQSVWNNVIIDLEPNPLILPSTPKPFSFVGSCVAAGFTECCFFDCSGFPSDCSCDDFCRKVGDCCYDIDETCPREPNVTEFNILVANGFYIHQIHFEGNSSDLILTNTSGTAVGIDFSYEDEFMVWSDTDNDVIYRAELDGSLQEVLVDRNINAVDDLAVDWVSSNVYWVDAAWARIEVIDLRRRYQAEVLRTGPNTYPRAIAVEPYMRFMFWTDWGEVAKIEQAFMDGSRRRTIVDTGLSQPNAVTVDYIAEKIYWADSDLDKIEYANYDGSERMTLETEDAGLGYPFSLTIAGDVLYWTDWDTNTLYATHKQYGVETSEGLFTEIAVFTSTPYGIEALESSRQGPANDTCEGIGCSHVCVMSDVGYTCLCPYGFSLEEDLHTCKVDNTAGSGGVPLEGSCIEAGYNSSCCEHGYCAGYPFTCFCDRYCHERRDCCGDIDDTCPQSAPVVATNVMAVNVTGRTAVIMWTISRVIFTPEEYVVYYSLSSDSLTMTSEVLYGSDLEAVSVTYKVTLSELEQLSTYYYQVVSSNSLSSSSTAVLNFTAIQDAPSGTPTNFSVTVDMTRLTFTWSPPEQATQNGDIIFYSLSCTTSGNENAVELTLKATVFEMNVDLFRHATTYTCSIAVANSVGIGPSSTLDATTGDLLMIFSYLPFIPLGVEYGSSVTTLPESDEGTSDAVILPLNTSFPFSDSLQTKFFVGTNGLISFGTAYSSFVIQRFPGSVSSRYLVAPFWDDADTRGGNEVVSYEIYDSGYFLDHISAFVRFQRPSDFQGTWMAVVYWDAIHPYIGVDSPEENTFQAILITDGTTSYTVFTYKCGLLEWGSGATIGFNAPGGFYDNHELSFPNLACVNQPISVWSNILYLLSNDSSEFEVPRDVTVASITTNSALVSWTVPSVTQPQEYYIIYGSIQYNLILQTARVRGNTDTSLVNLTYSTSLQSLDSGTGYFLAVVAEFSSTILLSDIASFTTVEIAPEDPPKNFTIAVDGLSLHFSWEPPSEDLLVLSYTLSCSVRREIELTANGGNGPPTDEILASTESVARNQVYLPFIPMGVTYGVDETVLPDSNNGTSDGIVIPINFPFGNSNQTQFYVGVNGLLSFGTAYGYYFNQPFPDFSRYLVAPFWDDVDTGGGNGRISYEIHETGYFLEQVNTYLKQKRPSNFQGTWMSVVFYDAVHPYLGTVNPEENTFQAILITDGNYSYTIFTYKCGLMEWDNGATIGFNAAGNPYDNHRPSSSDIACLSMQFSDWSNVDYLLSNENPEIPVPREVSIENITTMNALISWVIPRFTQAEEYYIQYGTEETLLDMETESIPSPMDTMLMNQMYSTSLIGLRPSTTYYFRVIAVFDEFVARYSQILSFRTYDEEQVIYLPFLNHTDTYISSGTLNFCDDCNSIEIMFPNSVPFGGSFHQSAYVSTNGLISFGRSISISEPQLFPTSSPEVYWGYVLAPFWADLDTIENGIVSWELHDVSHSPLLLDRVNEFIQTLEGTNFTGSLMLVAFWENVTQYGNTFQSVVITDGIKSYSVYTYKCGELTWPNTATIGYNIPLMDPVNSPLSGTSADSVACRHLYSLWNNIVYDLQPGNTILPTTPMPSNFLGSCVEAGYTECCEGLDCLGSPDDCYCDTDCLGFNDCCYDFMETCPNTTAPTAYDLLVATGSSLATVHYQGTESNVLRMNFSENTLAVDINFQNSKVYWSHTDLDYNVPAKIYSANIDGSGEEVLVDTNLLYVSDIAVDWIGGNLYWVDSSWARIEAMHLDNLNRTEILRTGPNTNPSAIAVDPLSRYMFWTDLGVMPQIECASMDGSDRHVVISSSISHPVGITIDYNEQRIYWSDSELYRLEYCDYDGRNRFIVETDASGLLYPFALTVANNDLFWTDWVTDSIYATHKQHGSAGNNGYFKTVATFSSDPFGIEALLESRQQPGDNPCENSTCSHICVLSSTDDRGYVCLCPEGYTLAPDYFSCRAMNDSDMMPPDQGTCTAAGYTSCCTHGYCAGYPPTCFCHPDCTEGSLGCCSDFMDICPPEPPLQPTNVVTIVYSTSAQVYWTVPRTVFGFEAYSIVYGLVEDNLGMQTDIIAGVLDPPNATYVILLESLQPLTMYYFAVRAENLAGVTFSETYNFTTIAETSSVVVTPSTRELPTSSTAGVMSTASQPQVTSNTIVPSSTQTGRNTDTTATTSLSQVPTASPTSSHTTGITDTTVQPQAPTSTTATETVSASEGRTSSSTTPVISPVQTPSTTGAVPSVQRPSMQPSQQPSPSAPTSQQQAPPSTASQPSTTMSLTSSVSQESPASTTDRGSIPAGPTTVPPTTNTETMTPGSTPVETQTPSVIEENSVKVTLADYNEKNFTADVQLLFKKATAEAVNEYCSKYGCQTVTKKELLQIDSNDVGFLDMFDSSDGISVVIYVVTATGEVMDGDSLLASIQNGSDIYKNYGFSSVVVERVSGGEPQGGGDASSSGGLSTGAIAGIVVAALLVTAAVVVTAAFLFYRIRKTGLYKVNGLAGGYDNPTAERFFEFGINTSDDEVKKNPLYEEAEGKL</sequence>
<reference evidence="12" key="1">
    <citation type="submission" date="2023-03" db="EMBL/GenBank/DDBJ databases">
        <authorList>
            <person name="Steffen K."/>
            <person name="Cardenas P."/>
        </authorList>
    </citation>
    <scope>NUCLEOTIDE SEQUENCE</scope>
</reference>
<keyword evidence="12" id="KW-0675">Receptor</keyword>
<evidence type="ECO:0000256" key="6">
    <source>
        <dbReference type="PROSITE-ProRule" id="PRU00461"/>
    </source>
</evidence>
<feature type="domain" description="SMB" evidence="10">
    <location>
        <begin position="5336"/>
        <end position="5387"/>
    </location>
</feature>
<dbReference type="Pfam" id="PF06119">
    <property type="entry name" value="NIDO"/>
    <property type="match status" value="11"/>
</dbReference>
<dbReference type="CDD" id="cd00063">
    <property type="entry name" value="FN3"/>
    <property type="match status" value="12"/>
</dbReference>
<feature type="region of interest" description="Disordered" evidence="7">
    <location>
        <begin position="5489"/>
        <end position="5688"/>
    </location>
</feature>
<feature type="domain" description="SMB" evidence="10">
    <location>
        <begin position="1789"/>
        <end position="1838"/>
    </location>
</feature>
<dbReference type="PANTHER" id="PTHR13802">
    <property type="entry name" value="MUCIN 4-RELATED"/>
    <property type="match status" value="1"/>
</dbReference>
<feature type="compositionally biased region" description="Polar residues" evidence="7">
    <location>
        <begin position="5640"/>
        <end position="5655"/>
    </location>
</feature>
<feature type="compositionally biased region" description="Polar residues" evidence="7">
    <location>
        <begin position="5489"/>
        <end position="5547"/>
    </location>
</feature>
<feature type="domain" description="Fibronectin type-III" evidence="9">
    <location>
        <begin position="3917"/>
        <end position="4012"/>
    </location>
</feature>
<evidence type="ECO:0000259" key="11">
    <source>
        <dbReference type="PROSITE" id="PS51220"/>
    </source>
</evidence>
<feature type="compositionally biased region" description="Low complexity" evidence="7">
    <location>
        <begin position="354"/>
        <end position="365"/>
    </location>
</feature>
<proteinExistence type="predicted"/>
<dbReference type="SMART" id="SM00539">
    <property type="entry name" value="NIDO"/>
    <property type="match status" value="9"/>
</dbReference>
<feature type="domain" description="Fibronectin type-III" evidence="9">
    <location>
        <begin position="1448"/>
        <end position="1549"/>
    </location>
</feature>
<feature type="domain" description="SMB" evidence="10">
    <location>
        <begin position="3394"/>
        <end position="3443"/>
    </location>
</feature>
<protein>
    <submittedName>
        <fullName evidence="12">Low-density lipoprotein receptor-related protein 6</fullName>
    </submittedName>
</protein>
<feature type="domain" description="Fibronectin type-III" evidence="9">
    <location>
        <begin position="2214"/>
        <end position="2313"/>
    </location>
</feature>
<feature type="repeat" description="LDL-receptor class B" evidence="6">
    <location>
        <begin position="1883"/>
        <end position="1925"/>
    </location>
</feature>
<feature type="domain" description="Fibronectin type-III" evidence="9">
    <location>
        <begin position="2737"/>
        <end position="2825"/>
    </location>
</feature>
<dbReference type="InterPro" id="IPR000033">
    <property type="entry name" value="LDLR_classB_rpt"/>
</dbReference>
<dbReference type="GO" id="GO:0003993">
    <property type="term" value="F:acid phosphatase activity"/>
    <property type="evidence" value="ECO:0007669"/>
    <property type="project" value="InterPro"/>
</dbReference>
<feature type="domain" description="Fibronectin type-III" evidence="9">
    <location>
        <begin position="2314"/>
        <end position="2410"/>
    </location>
</feature>
<feature type="repeat" description="LDL-receptor class B" evidence="6">
    <location>
        <begin position="5053"/>
        <end position="5100"/>
    </location>
</feature>
<keyword evidence="13" id="KW-1185">Reference proteome</keyword>
<dbReference type="PROSITE" id="PS50853">
    <property type="entry name" value="FN3"/>
    <property type="match status" value="15"/>
</dbReference>
<dbReference type="PROSITE" id="PS00524">
    <property type="entry name" value="SMB_1"/>
    <property type="match status" value="2"/>
</dbReference>
<feature type="domain" description="Fibronectin type-III" evidence="9">
    <location>
        <begin position="4628"/>
        <end position="4727"/>
    </location>
</feature>
<dbReference type="InterPro" id="IPR000742">
    <property type="entry name" value="EGF"/>
</dbReference>
<evidence type="ECO:0000256" key="7">
    <source>
        <dbReference type="SAM" id="MobiDB-lite"/>
    </source>
</evidence>
<feature type="repeat" description="LDL-receptor class B" evidence="6">
    <location>
        <begin position="3619"/>
        <end position="3663"/>
    </location>
</feature>
<feature type="domain" description="SMB" evidence="10">
    <location>
        <begin position="3764"/>
        <end position="3814"/>
    </location>
</feature>
<dbReference type="InterPro" id="IPR036116">
    <property type="entry name" value="FN3_sf"/>
</dbReference>
<dbReference type="SMART" id="SM00135">
    <property type="entry name" value="LY"/>
    <property type="match status" value="15"/>
</dbReference>
<keyword evidence="12" id="KW-0449">Lipoprotein</keyword>
<organism evidence="12 13">
    <name type="scientific">Geodia barretti</name>
    <name type="common">Barrett's horny sponge</name>
    <dbReference type="NCBI Taxonomy" id="519541"/>
    <lineage>
        <taxon>Eukaryota</taxon>
        <taxon>Metazoa</taxon>
        <taxon>Porifera</taxon>
        <taxon>Demospongiae</taxon>
        <taxon>Heteroscleromorpha</taxon>
        <taxon>Tetractinellida</taxon>
        <taxon>Astrophorina</taxon>
        <taxon>Geodiidae</taxon>
        <taxon>Geodia</taxon>
    </lineage>
</organism>
<dbReference type="Proteomes" id="UP001174909">
    <property type="component" value="Unassembled WGS sequence"/>
</dbReference>
<dbReference type="InterPro" id="IPR003961">
    <property type="entry name" value="FN3_dom"/>
</dbReference>
<feature type="repeat" description="LDL-receptor class B" evidence="6">
    <location>
        <begin position="1970"/>
        <end position="2013"/>
    </location>
</feature>
<dbReference type="InterPro" id="IPR013783">
    <property type="entry name" value="Ig-like_fold"/>
</dbReference>
<evidence type="ECO:0000259" key="10">
    <source>
        <dbReference type="PROSITE" id="PS50958"/>
    </source>
</evidence>
<evidence type="ECO:0000256" key="3">
    <source>
        <dbReference type="ARBA" id="ARBA00022737"/>
    </source>
</evidence>
<dbReference type="Pfam" id="PF00041">
    <property type="entry name" value="fn3"/>
    <property type="match status" value="5"/>
</dbReference>
<dbReference type="SMART" id="SM00181">
    <property type="entry name" value="EGF"/>
    <property type="match status" value="3"/>
</dbReference>
<keyword evidence="4" id="KW-1015">Disulfide bond</keyword>
<evidence type="ECO:0000256" key="4">
    <source>
        <dbReference type="ARBA" id="ARBA00023157"/>
    </source>
</evidence>
<dbReference type="Gene3D" id="2.60.40.10">
    <property type="entry name" value="Immunoglobulins"/>
    <property type="match status" value="14"/>
</dbReference>
<name>A0AA35RX74_GEOBA</name>
<keyword evidence="1" id="KW-0245">EGF-like domain</keyword>
<comment type="caution">
    <text evidence="12">The sequence shown here is derived from an EMBL/GenBank/DDBJ whole genome shotgun (WGS) entry which is preliminary data.</text>
</comment>